<keyword evidence="8" id="KW-0406">Ion transport</keyword>
<feature type="binding site" evidence="16">
    <location>
        <position position="508"/>
    </location>
    <ligand>
        <name>L-glutamate</name>
        <dbReference type="ChEBI" id="CHEBI:29985"/>
    </ligand>
</feature>
<dbReference type="InterPro" id="IPR001508">
    <property type="entry name" value="Iono_Glu_rcpt_met"/>
</dbReference>
<keyword evidence="18" id="KW-1015">Disulfide bond</keyword>
<dbReference type="SMART" id="SM00918">
    <property type="entry name" value="Lig_chan-Glu_bd"/>
    <property type="match status" value="1"/>
</dbReference>
<keyword evidence="12" id="KW-0628">Postsynaptic cell membrane</keyword>
<keyword evidence="9 20" id="KW-0472">Membrane</keyword>
<feature type="transmembrane region" description="Helical" evidence="20">
    <location>
        <begin position="802"/>
        <end position="827"/>
    </location>
</feature>
<evidence type="ECO:0000256" key="19">
    <source>
        <dbReference type="SAM" id="MobiDB-lite"/>
    </source>
</evidence>
<feature type="region of interest" description="Disordered" evidence="19">
    <location>
        <begin position="989"/>
        <end position="1023"/>
    </location>
</feature>
<dbReference type="Gene3D" id="3.40.190.10">
    <property type="entry name" value="Periplasmic binding protein-like II"/>
    <property type="match status" value="1"/>
</dbReference>
<feature type="binding site" evidence="16">
    <location>
        <position position="714"/>
    </location>
    <ligand>
        <name>L-glutamate</name>
        <dbReference type="ChEBI" id="CHEBI:29985"/>
    </ligand>
</feature>
<dbReference type="STRING" id="6573.A0A210Q7N5"/>
<evidence type="ECO:0000256" key="15">
    <source>
        <dbReference type="ARBA" id="ARBA00034100"/>
    </source>
</evidence>
<dbReference type="InterPro" id="IPR001828">
    <property type="entry name" value="ANF_lig-bd_rcpt"/>
</dbReference>
<evidence type="ECO:0000313" key="24">
    <source>
        <dbReference type="Proteomes" id="UP000242188"/>
    </source>
</evidence>
<feature type="domain" description="Ionotropic glutamate receptor C-terminal" evidence="21">
    <location>
        <begin position="440"/>
        <end position="781"/>
    </location>
</feature>
<dbReference type="InterPro" id="IPR028082">
    <property type="entry name" value="Peripla_BP_I"/>
</dbReference>
<dbReference type="PRINTS" id="PR00177">
    <property type="entry name" value="NMDARECEPTOR"/>
</dbReference>
<dbReference type="Proteomes" id="UP000242188">
    <property type="component" value="Unassembled WGS sequence"/>
</dbReference>
<dbReference type="Gene3D" id="3.40.50.2300">
    <property type="match status" value="1"/>
</dbReference>
<dbReference type="GO" id="GO:0015276">
    <property type="term" value="F:ligand-gated monoatomic ion channel activity"/>
    <property type="evidence" value="ECO:0007669"/>
    <property type="project" value="InterPro"/>
</dbReference>
<feature type="disulfide bond" evidence="18">
    <location>
        <begin position="729"/>
        <end position="784"/>
    </location>
</feature>
<keyword evidence="4 20" id="KW-0812">Transmembrane</keyword>
<feature type="binding site" evidence="16">
    <location>
        <position position="513"/>
    </location>
    <ligand>
        <name>L-glutamate</name>
        <dbReference type="ChEBI" id="CHEBI:29985"/>
    </ligand>
</feature>
<accession>A0A210Q7N5</accession>
<evidence type="ECO:0000256" key="5">
    <source>
        <dbReference type="ARBA" id="ARBA00022989"/>
    </source>
</evidence>
<feature type="compositionally biased region" description="Basic and acidic residues" evidence="19">
    <location>
        <begin position="1039"/>
        <end position="1067"/>
    </location>
</feature>
<dbReference type="SUPFAM" id="SSF53822">
    <property type="entry name" value="Periplasmic binding protein-like I"/>
    <property type="match status" value="1"/>
</dbReference>
<proteinExistence type="predicted"/>
<feature type="site" description="Crucial to convey clamshell closure to channel opening" evidence="17">
    <location>
        <position position="652"/>
    </location>
</feature>
<protein>
    <submittedName>
        <fullName evidence="23">Glutamate receptor ionotropic, NMDA 3A</fullName>
    </submittedName>
</protein>
<evidence type="ECO:0000256" key="17">
    <source>
        <dbReference type="PIRSR" id="PIRSR601508-2"/>
    </source>
</evidence>
<dbReference type="GO" id="GO:0038023">
    <property type="term" value="F:signaling receptor activity"/>
    <property type="evidence" value="ECO:0007669"/>
    <property type="project" value="InterPro"/>
</dbReference>
<dbReference type="OrthoDB" id="5984008at2759"/>
<evidence type="ECO:0000256" key="13">
    <source>
        <dbReference type="ARBA" id="ARBA00023286"/>
    </source>
</evidence>
<evidence type="ECO:0000256" key="2">
    <source>
        <dbReference type="ARBA" id="ARBA00022448"/>
    </source>
</evidence>
<organism evidence="23 24">
    <name type="scientific">Mizuhopecten yessoensis</name>
    <name type="common">Japanese scallop</name>
    <name type="synonym">Patinopecten yessoensis</name>
    <dbReference type="NCBI Taxonomy" id="6573"/>
    <lineage>
        <taxon>Eukaryota</taxon>
        <taxon>Metazoa</taxon>
        <taxon>Spiralia</taxon>
        <taxon>Lophotrochozoa</taxon>
        <taxon>Mollusca</taxon>
        <taxon>Bivalvia</taxon>
        <taxon>Autobranchia</taxon>
        <taxon>Pteriomorphia</taxon>
        <taxon>Pectinida</taxon>
        <taxon>Pectinoidea</taxon>
        <taxon>Pectinidae</taxon>
        <taxon>Mizuhopecten</taxon>
    </lineage>
</organism>
<evidence type="ECO:0000259" key="21">
    <source>
        <dbReference type="SMART" id="SM00079"/>
    </source>
</evidence>
<keyword evidence="5 20" id="KW-1133">Transmembrane helix</keyword>
<evidence type="ECO:0000256" key="3">
    <source>
        <dbReference type="ARBA" id="ARBA00022475"/>
    </source>
</evidence>
<evidence type="ECO:0000256" key="1">
    <source>
        <dbReference type="ARBA" id="ARBA00004651"/>
    </source>
</evidence>
<evidence type="ECO:0000256" key="12">
    <source>
        <dbReference type="ARBA" id="ARBA00023257"/>
    </source>
</evidence>
<evidence type="ECO:0000256" key="10">
    <source>
        <dbReference type="ARBA" id="ARBA00023170"/>
    </source>
</evidence>
<dbReference type="FunFam" id="3.40.190.10:FF:000078">
    <property type="entry name" value="glutamate receptor ionotropic, NMDA 3B"/>
    <property type="match status" value="1"/>
</dbReference>
<dbReference type="SUPFAM" id="SSF53850">
    <property type="entry name" value="Periplasmic binding protein-like II"/>
    <property type="match status" value="1"/>
</dbReference>
<keyword evidence="11" id="KW-0325">Glycoprotein</keyword>
<evidence type="ECO:0000313" key="23">
    <source>
        <dbReference type="EMBL" id="OWF44758.1"/>
    </source>
</evidence>
<evidence type="ECO:0000256" key="18">
    <source>
        <dbReference type="PIRSR" id="PIRSR601508-3"/>
    </source>
</evidence>
<dbReference type="AlphaFoldDB" id="A0A210Q7N5"/>
<name>A0A210Q7N5_MIZYE</name>
<evidence type="ECO:0000256" key="6">
    <source>
        <dbReference type="ARBA" id="ARBA00023018"/>
    </source>
</evidence>
<dbReference type="Pfam" id="PF10613">
    <property type="entry name" value="Lig_chan-Glu_bd"/>
    <property type="match status" value="1"/>
</dbReference>
<feature type="transmembrane region" description="Helical" evidence="20">
    <location>
        <begin position="623"/>
        <end position="644"/>
    </location>
</feature>
<evidence type="ECO:0000256" key="16">
    <source>
        <dbReference type="PIRSR" id="PIRSR601508-1"/>
    </source>
</evidence>
<feature type="compositionally biased region" description="Polar residues" evidence="19">
    <location>
        <begin position="1068"/>
        <end position="1079"/>
    </location>
</feature>
<reference evidence="23 24" key="1">
    <citation type="journal article" date="2017" name="Nat. Ecol. Evol.">
        <title>Scallop genome provides insights into evolution of bilaterian karyotype and development.</title>
        <authorList>
            <person name="Wang S."/>
            <person name="Zhang J."/>
            <person name="Jiao W."/>
            <person name="Li J."/>
            <person name="Xun X."/>
            <person name="Sun Y."/>
            <person name="Guo X."/>
            <person name="Huan P."/>
            <person name="Dong B."/>
            <person name="Zhang L."/>
            <person name="Hu X."/>
            <person name="Sun X."/>
            <person name="Wang J."/>
            <person name="Zhao C."/>
            <person name="Wang Y."/>
            <person name="Wang D."/>
            <person name="Huang X."/>
            <person name="Wang R."/>
            <person name="Lv J."/>
            <person name="Li Y."/>
            <person name="Zhang Z."/>
            <person name="Liu B."/>
            <person name="Lu W."/>
            <person name="Hui Y."/>
            <person name="Liang J."/>
            <person name="Zhou Z."/>
            <person name="Hou R."/>
            <person name="Li X."/>
            <person name="Liu Y."/>
            <person name="Li H."/>
            <person name="Ning X."/>
            <person name="Lin Y."/>
            <person name="Zhao L."/>
            <person name="Xing Q."/>
            <person name="Dou J."/>
            <person name="Li Y."/>
            <person name="Mao J."/>
            <person name="Guo H."/>
            <person name="Dou H."/>
            <person name="Li T."/>
            <person name="Mu C."/>
            <person name="Jiang W."/>
            <person name="Fu Q."/>
            <person name="Fu X."/>
            <person name="Miao Y."/>
            <person name="Liu J."/>
            <person name="Yu Q."/>
            <person name="Li R."/>
            <person name="Liao H."/>
            <person name="Li X."/>
            <person name="Kong Y."/>
            <person name="Jiang Z."/>
            <person name="Chourrout D."/>
            <person name="Li R."/>
            <person name="Bao Z."/>
        </authorList>
    </citation>
    <scope>NUCLEOTIDE SEQUENCE [LARGE SCALE GENOMIC DNA]</scope>
    <source>
        <strain evidence="23 24">PY_sf001</strain>
    </source>
</reference>
<keyword evidence="14" id="KW-0407">Ion channel</keyword>
<sequence>MARDLCGLISLLGYFFISLVISVCGVCSQVRILGICDQELKNMCLGTFEKHFKENIYSNGVNITWEVIEGSKNYDYNLRNLTGIALSGVWDVGIAFGNSSVINAATTFATSTQLPLLVYDTSDAKKPIFPDSFIKLHPDRYDVGIATSELFFHQRETGLCVVIQDRYLADGFLDGLWAFDVEQAGNFSKIIVISHKDNFRQLFTKLHQIHEDGCKVVIVHCEPTSVQRVIEVAEIAELYKTGFAWVLIDSSNHRFTDLQEALPNGILIVTPKEDIEQLSEILKRSLSSLQSIIPSVYSQYSSNYSDFRDHLYSSITALEYNESSTGLAFDVNRRRTNATFQLYNKQGETSSTGWINVGLFTNHINDIRTIIWPGSSIFGPLVNHGQFYRVVTRPAEPMVFIKNRTDGDEPCLGEIRCFKSLGEDSGFLYHPNLPDNVNKALGNTSYEMYCCSGLAVDLLEALSTDLNFDYLLYFEDDNDYGTYENGSWSGMMGDLTSESADIIIGAFSINSERSNHILFTEAFHISGYSMVTPSARTKPAIDAFLAPLDWSVYFCIFLSATVTGFATSILEWNSPFGLNPWGKKRSKNYTLGSGLVMAFSVLFGHTVSTKSPKGWPSKVLQNFWSGLAIFIVSSYTANLAAYLAGNIGEDEISSIYDEKINLKTVSAIRSSAVVQYLSKINTHLSGRLTERDFQSMSEVIYYLRSGGSEVYLDDTTILEYALSVYDTNCSILFSGREFGENLYGFGLSKDDVWLRDRLSSLIMSYLESGYIDDIQRRYVNRRECSSQRSTYIKFGLEHTGGLFIGLVCAVFCAVMLIGLEHLIYLYLVPYIRNKRSNSKWKSRNLEFINQRLYRTIMSQKLVSPQQTAREMVKLMKDRQFARLFQKNELSRPKATPQNDSSGLRFMDLTDSIMKSQKNQDKPIKDTNENSVIFSTSSSGALYQVAEETETEIEDSLFDKVKFTVEDEHSCEEKEQSFSNVSSTLVTVEVVPPPMSTPNNLKRPEEGSLDTHQGSRPDSSPVNRVQVNCLWKRHSSAKYHERDSDPVIREARTKRIQSETFSDKRKFPENTSETKISDTSFSEKKLSDKKLPENSFPDKTMHNDLHRKFGTWPSLPSIENNSPEVSHKRKKSHKSSPSMTSSMLEQTTLDTARLIPSDNGYSDSEDNDNVNYYKHSLKMKDNRVKSTIRRHAIAKFRRQSSSVLDECAVDALTKEDLMVLWKRSEIELQTKLNRVTLQNAHLKKLLRMVDKRRTSEGTDEHLDSELLCTRL</sequence>
<dbReference type="GO" id="GO:0045211">
    <property type="term" value="C:postsynaptic membrane"/>
    <property type="evidence" value="ECO:0007669"/>
    <property type="project" value="UniProtKB-SubCell"/>
</dbReference>
<feature type="transmembrane region" description="Helical" evidence="20">
    <location>
        <begin position="550"/>
        <end position="570"/>
    </location>
</feature>
<dbReference type="Pfam" id="PF00060">
    <property type="entry name" value="Lig_chan"/>
    <property type="match status" value="1"/>
</dbReference>
<gene>
    <name evidence="23" type="ORF">KP79_PYT07997</name>
</gene>
<evidence type="ECO:0000256" key="14">
    <source>
        <dbReference type="ARBA" id="ARBA00023303"/>
    </source>
</evidence>
<comment type="subcellular location">
    <subcellularLocation>
        <location evidence="1">Cell membrane</location>
        <topology evidence="1">Multi-pass membrane protein</topology>
    </subcellularLocation>
    <subcellularLocation>
        <location evidence="15">Postsynaptic cell membrane</location>
    </subcellularLocation>
</comment>
<feature type="compositionally biased region" description="Basic and acidic residues" evidence="19">
    <location>
        <begin position="1080"/>
        <end position="1091"/>
    </location>
</feature>
<keyword evidence="2" id="KW-0813">Transport</keyword>
<dbReference type="GO" id="GO:0043226">
    <property type="term" value="C:organelle"/>
    <property type="evidence" value="ECO:0007669"/>
    <property type="project" value="UniProtKB-ARBA"/>
</dbReference>
<evidence type="ECO:0000256" key="9">
    <source>
        <dbReference type="ARBA" id="ARBA00023136"/>
    </source>
</evidence>
<dbReference type="PANTHER" id="PTHR18966">
    <property type="entry name" value="IONOTROPIC GLUTAMATE RECEPTOR"/>
    <property type="match status" value="1"/>
</dbReference>
<evidence type="ECO:0000256" key="8">
    <source>
        <dbReference type="ARBA" id="ARBA00023065"/>
    </source>
</evidence>
<feature type="domain" description="Ionotropic glutamate receptor L-glutamate and glycine-binding" evidence="22">
    <location>
        <begin position="440"/>
        <end position="497"/>
    </location>
</feature>
<feature type="region of interest" description="Disordered" evidence="19">
    <location>
        <begin position="1039"/>
        <end position="1142"/>
    </location>
</feature>
<evidence type="ECO:0000256" key="11">
    <source>
        <dbReference type="ARBA" id="ARBA00023180"/>
    </source>
</evidence>
<keyword evidence="6" id="KW-0770">Synapse</keyword>
<dbReference type="SMART" id="SM00079">
    <property type="entry name" value="PBPe"/>
    <property type="match status" value="1"/>
</dbReference>
<dbReference type="InterPro" id="IPR015683">
    <property type="entry name" value="Ionotropic_Glu_rcpt"/>
</dbReference>
<keyword evidence="7" id="KW-0175">Coiled coil</keyword>
<dbReference type="Pfam" id="PF01094">
    <property type="entry name" value="ANF_receptor"/>
    <property type="match status" value="1"/>
</dbReference>
<keyword evidence="10 23" id="KW-0675">Receptor</keyword>
<keyword evidence="13" id="KW-1071">Ligand-gated ion channel</keyword>
<feature type="compositionally biased region" description="Polar residues" evidence="19">
    <location>
        <begin position="1009"/>
        <end position="1023"/>
    </location>
</feature>
<dbReference type="InterPro" id="IPR019594">
    <property type="entry name" value="Glu/Gly-bd"/>
</dbReference>
<keyword evidence="24" id="KW-1185">Reference proteome</keyword>
<keyword evidence="3" id="KW-1003">Cell membrane</keyword>
<dbReference type="EMBL" id="NEDP02004686">
    <property type="protein sequence ID" value="OWF44758.1"/>
    <property type="molecule type" value="Genomic_DNA"/>
</dbReference>
<feature type="transmembrane region" description="Helical" evidence="20">
    <location>
        <begin position="591"/>
        <end position="608"/>
    </location>
</feature>
<dbReference type="Gene3D" id="1.10.287.70">
    <property type="match status" value="1"/>
</dbReference>
<dbReference type="InterPro" id="IPR001320">
    <property type="entry name" value="Iontro_rcpt_C"/>
</dbReference>
<evidence type="ECO:0000256" key="7">
    <source>
        <dbReference type="ARBA" id="ARBA00023054"/>
    </source>
</evidence>
<evidence type="ECO:0000256" key="4">
    <source>
        <dbReference type="ARBA" id="ARBA00022692"/>
    </source>
</evidence>
<comment type="caution">
    <text evidence="23">The sequence shown here is derived from an EMBL/GenBank/DDBJ whole genome shotgun (WGS) entry which is preliminary data.</text>
</comment>
<evidence type="ECO:0000259" key="22">
    <source>
        <dbReference type="SMART" id="SM00918"/>
    </source>
</evidence>
<evidence type="ECO:0000256" key="20">
    <source>
        <dbReference type="SAM" id="Phobius"/>
    </source>
</evidence>